<evidence type="ECO:0000256" key="1">
    <source>
        <dbReference type="ARBA" id="ARBA00022884"/>
    </source>
</evidence>
<dbReference type="GeneID" id="106473621"/>
<dbReference type="CDD" id="cd00590">
    <property type="entry name" value="RRM_SF"/>
    <property type="match status" value="1"/>
</dbReference>
<dbReference type="InterPro" id="IPR000504">
    <property type="entry name" value="RRM_dom"/>
</dbReference>
<keyword evidence="1 2" id="KW-0694">RNA-binding</keyword>
<protein>
    <submittedName>
        <fullName evidence="6">Uncharacterized protein LOC106473621</fullName>
    </submittedName>
</protein>
<keyword evidence="5" id="KW-1185">Reference proteome</keyword>
<dbReference type="InterPro" id="IPR035979">
    <property type="entry name" value="RBD_domain_sf"/>
</dbReference>
<gene>
    <name evidence="6" type="primary">LOC106473621</name>
</gene>
<accession>A0ABM1TPD2</accession>
<dbReference type="Proteomes" id="UP000694941">
    <property type="component" value="Unplaced"/>
</dbReference>
<dbReference type="PROSITE" id="PS50102">
    <property type="entry name" value="RRM"/>
    <property type="match status" value="1"/>
</dbReference>
<organism evidence="5 6">
    <name type="scientific">Limulus polyphemus</name>
    <name type="common">Atlantic horseshoe crab</name>
    <dbReference type="NCBI Taxonomy" id="6850"/>
    <lineage>
        <taxon>Eukaryota</taxon>
        <taxon>Metazoa</taxon>
        <taxon>Ecdysozoa</taxon>
        <taxon>Arthropoda</taxon>
        <taxon>Chelicerata</taxon>
        <taxon>Merostomata</taxon>
        <taxon>Xiphosura</taxon>
        <taxon>Limulidae</taxon>
        <taxon>Limulus</taxon>
    </lineage>
</organism>
<dbReference type="Pfam" id="PF00076">
    <property type="entry name" value="RRM_1"/>
    <property type="match status" value="1"/>
</dbReference>
<proteinExistence type="predicted"/>
<evidence type="ECO:0000313" key="6">
    <source>
        <dbReference type="RefSeq" id="XP_022257738.1"/>
    </source>
</evidence>
<dbReference type="SUPFAM" id="SSF54928">
    <property type="entry name" value="RNA-binding domain, RBD"/>
    <property type="match status" value="1"/>
</dbReference>
<evidence type="ECO:0000259" key="4">
    <source>
        <dbReference type="PROSITE" id="PS50102"/>
    </source>
</evidence>
<reference evidence="6" key="1">
    <citation type="submission" date="2025-08" db="UniProtKB">
        <authorList>
            <consortium name="RefSeq"/>
        </authorList>
    </citation>
    <scope>IDENTIFICATION</scope>
    <source>
        <tissue evidence="6">Muscle</tissue>
    </source>
</reference>
<dbReference type="InterPro" id="IPR012677">
    <property type="entry name" value="Nucleotide-bd_a/b_plait_sf"/>
</dbReference>
<dbReference type="RefSeq" id="XP_022257738.1">
    <property type="nucleotide sequence ID" value="XM_022402030.1"/>
</dbReference>
<feature type="domain" description="RRM" evidence="4">
    <location>
        <begin position="324"/>
        <end position="403"/>
    </location>
</feature>
<dbReference type="Gene3D" id="3.30.70.330">
    <property type="match status" value="1"/>
</dbReference>
<evidence type="ECO:0000256" key="3">
    <source>
        <dbReference type="SAM" id="MobiDB-lite"/>
    </source>
</evidence>
<evidence type="ECO:0000256" key="2">
    <source>
        <dbReference type="PROSITE-ProRule" id="PRU00176"/>
    </source>
</evidence>
<feature type="region of interest" description="Disordered" evidence="3">
    <location>
        <begin position="122"/>
        <end position="190"/>
    </location>
</feature>
<name>A0ABM1TPD2_LIMPO</name>
<evidence type="ECO:0000313" key="5">
    <source>
        <dbReference type="Proteomes" id="UP000694941"/>
    </source>
</evidence>
<sequence>MNNAEDNKIFQDILTYTDFHTSMDTLNSEPIKRAIPWPCWGRGLRCPTKEEFMSQWTHLIPEPGQVTRRGRGRGRVMAAMNLDNFNNTPCLNTSDDSGSDNDILRSINNELNYLKEKRYKYTKHDSAGSRNSPRAETVGTRSDGYVDYHMDPSRFSVIDMNPPLNDASKTSDKDTSSSSPSISFQPNIKGVQPFNESNEEICSASIVKYPSDNQTHMNSTSTKKSNTRTSDVFVPLPAHLRDRRNIAWELESDFPLLTSDKPSVKVTKNEPSSLVSVAKSLLSEVPVALNADSSIGTFNFPKPHNASDIQKSHRDKHGYSANSRTLVIENLPSNLDEAGLKDFLVTFGRIEDLTLHRIGNTASVAYVLMSPEADMQWIIECLNGSSPFGDFSDGEIVCRMADARESENDRYSKSSKESLS</sequence>